<keyword evidence="7" id="KW-0808">Transferase</keyword>
<feature type="non-terminal residue" evidence="24">
    <location>
        <position position="1"/>
    </location>
</feature>
<dbReference type="EC" id="2.7.11.1" evidence="2"/>
<keyword evidence="13 20" id="KW-0067">ATP-binding</keyword>
<keyword evidence="17" id="KW-0325">Glycoprotein</keyword>
<comment type="similarity">
    <text evidence="21">Belongs to the protein kinase superfamily.</text>
</comment>
<evidence type="ECO:0000256" key="13">
    <source>
        <dbReference type="ARBA" id="ARBA00022840"/>
    </source>
</evidence>
<evidence type="ECO:0000256" key="1">
    <source>
        <dbReference type="ARBA" id="ARBA00004162"/>
    </source>
</evidence>
<sequence>KKDVNTKFIVVTHAQPVHISIGPIPASLANLKNLQYMDLSCNNLSGTIPVAFQEMKMLQHLNLSSNMLSGEVPNRGVFATLDASEIMGNLGLCGTRMNLPPCSHSKHKQVLATKKVIIPVVIGITVFIMSFLLLAFSYRRRDTSTPALEVGPPKITYEELVDATGGFSEENLIGTGSFGSVYKGILNSTLNIAVKVLNLQHENVHQSFSRECNALKRVRHRNVIKIISSCSNLDFKALVLPFMSNGSLERWLHPHGGDACKLNLSDRLRIAVEIAQGMAYLHHHCFVQVIHCDLKPSNVLLGDDMTPYLADFGIARLLFGNSIDSLDSTNLLEGSTGYIAPEYGMGGKLSTKGDVYSYGILLLELLTRIRPIDDMFVEGNNLQKWVATAFPNKIIDVVDNVLLRDLEESDVSM</sequence>
<dbReference type="SMART" id="SM00220">
    <property type="entry name" value="S_TKc"/>
    <property type="match status" value="1"/>
</dbReference>
<keyword evidence="3" id="KW-1003">Cell membrane</keyword>
<comment type="subcellular location">
    <subcellularLocation>
        <location evidence="1">Cell membrane</location>
        <topology evidence="1">Single-pass membrane protein</topology>
    </subcellularLocation>
</comment>
<proteinExistence type="inferred from homology"/>
<evidence type="ECO:0000256" key="6">
    <source>
        <dbReference type="ARBA" id="ARBA00022614"/>
    </source>
</evidence>
<dbReference type="AlphaFoldDB" id="A0AA38G9M5"/>
<dbReference type="Pfam" id="PF13855">
    <property type="entry name" value="LRR_8"/>
    <property type="match status" value="1"/>
</dbReference>
<dbReference type="Gene3D" id="3.30.200.20">
    <property type="entry name" value="Phosphorylase Kinase, domain 1"/>
    <property type="match status" value="1"/>
</dbReference>
<dbReference type="PANTHER" id="PTHR27008">
    <property type="entry name" value="OS04G0122200 PROTEIN"/>
    <property type="match status" value="1"/>
</dbReference>
<evidence type="ECO:0000256" key="7">
    <source>
        <dbReference type="ARBA" id="ARBA00022679"/>
    </source>
</evidence>
<evidence type="ECO:0000256" key="5">
    <source>
        <dbReference type="ARBA" id="ARBA00022553"/>
    </source>
</evidence>
<dbReference type="EMBL" id="JAHRHJ020000004">
    <property type="protein sequence ID" value="KAH9319061.1"/>
    <property type="molecule type" value="Genomic_DNA"/>
</dbReference>
<keyword evidence="11 20" id="KW-0547">Nucleotide-binding</keyword>
<evidence type="ECO:0000256" key="17">
    <source>
        <dbReference type="ARBA" id="ARBA00023180"/>
    </source>
</evidence>
<dbReference type="PROSITE" id="PS00108">
    <property type="entry name" value="PROTEIN_KINASE_ST"/>
    <property type="match status" value="1"/>
</dbReference>
<dbReference type="InterPro" id="IPR001611">
    <property type="entry name" value="Leu-rich_rpt"/>
</dbReference>
<feature type="domain" description="Protein kinase" evidence="23">
    <location>
        <begin position="167"/>
        <end position="413"/>
    </location>
</feature>
<evidence type="ECO:0000256" key="20">
    <source>
        <dbReference type="PROSITE-ProRule" id="PRU10141"/>
    </source>
</evidence>
<evidence type="ECO:0000256" key="15">
    <source>
        <dbReference type="ARBA" id="ARBA00023136"/>
    </source>
</evidence>
<dbReference type="InterPro" id="IPR051809">
    <property type="entry name" value="Plant_receptor-like_S/T_kinase"/>
</dbReference>
<dbReference type="SUPFAM" id="SSF56112">
    <property type="entry name" value="Protein kinase-like (PK-like)"/>
    <property type="match status" value="1"/>
</dbReference>
<dbReference type="InterPro" id="IPR011009">
    <property type="entry name" value="Kinase-like_dom_sf"/>
</dbReference>
<evidence type="ECO:0000256" key="22">
    <source>
        <dbReference type="SAM" id="Phobius"/>
    </source>
</evidence>
<dbReference type="FunFam" id="1.10.510.10:FF:000358">
    <property type="entry name" value="Putative leucine-rich repeat receptor-like serine/threonine-protein kinase"/>
    <property type="match status" value="1"/>
</dbReference>
<feature type="non-terminal residue" evidence="24">
    <location>
        <position position="413"/>
    </location>
</feature>
<dbReference type="SUPFAM" id="SSF52058">
    <property type="entry name" value="L domain-like"/>
    <property type="match status" value="1"/>
</dbReference>
<keyword evidence="8 22" id="KW-0812">Transmembrane</keyword>
<evidence type="ECO:0000313" key="24">
    <source>
        <dbReference type="EMBL" id="KAH9319061.1"/>
    </source>
</evidence>
<dbReference type="PANTHER" id="PTHR27008:SF281">
    <property type="entry name" value="OS06G0186100 PROTEIN"/>
    <property type="match status" value="1"/>
</dbReference>
<keyword evidence="16" id="KW-0675">Receptor</keyword>
<organism evidence="24 25">
    <name type="scientific">Taxus chinensis</name>
    <name type="common">Chinese yew</name>
    <name type="synonym">Taxus wallichiana var. chinensis</name>
    <dbReference type="NCBI Taxonomy" id="29808"/>
    <lineage>
        <taxon>Eukaryota</taxon>
        <taxon>Viridiplantae</taxon>
        <taxon>Streptophyta</taxon>
        <taxon>Embryophyta</taxon>
        <taxon>Tracheophyta</taxon>
        <taxon>Spermatophyta</taxon>
        <taxon>Pinopsida</taxon>
        <taxon>Pinidae</taxon>
        <taxon>Conifers II</taxon>
        <taxon>Cupressales</taxon>
        <taxon>Taxaceae</taxon>
        <taxon>Taxus</taxon>
    </lineage>
</organism>
<evidence type="ECO:0000256" key="11">
    <source>
        <dbReference type="ARBA" id="ARBA00022741"/>
    </source>
</evidence>
<comment type="catalytic activity">
    <reaction evidence="18">
        <text>L-threonyl-[protein] + ATP = O-phospho-L-threonyl-[protein] + ADP + H(+)</text>
        <dbReference type="Rhea" id="RHEA:46608"/>
        <dbReference type="Rhea" id="RHEA-COMP:11060"/>
        <dbReference type="Rhea" id="RHEA-COMP:11605"/>
        <dbReference type="ChEBI" id="CHEBI:15378"/>
        <dbReference type="ChEBI" id="CHEBI:30013"/>
        <dbReference type="ChEBI" id="CHEBI:30616"/>
        <dbReference type="ChEBI" id="CHEBI:61977"/>
        <dbReference type="ChEBI" id="CHEBI:456216"/>
        <dbReference type="EC" id="2.7.11.1"/>
    </reaction>
</comment>
<keyword evidence="12" id="KW-0418">Kinase</keyword>
<keyword evidence="4 21" id="KW-0723">Serine/threonine-protein kinase</keyword>
<keyword evidence="5" id="KW-0597">Phosphoprotein</keyword>
<dbReference type="Gene3D" id="3.80.10.10">
    <property type="entry name" value="Ribonuclease Inhibitor"/>
    <property type="match status" value="1"/>
</dbReference>
<feature type="transmembrane region" description="Helical" evidence="22">
    <location>
        <begin position="116"/>
        <end position="138"/>
    </location>
</feature>
<evidence type="ECO:0000256" key="14">
    <source>
        <dbReference type="ARBA" id="ARBA00022989"/>
    </source>
</evidence>
<evidence type="ECO:0000256" key="2">
    <source>
        <dbReference type="ARBA" id="ARBA00012513"/>
    </source>
</evidence>
<evidence type="ECO:0000313" key="25">
    <source>
        <dbReference type="Proteomes" id="UP000824469"/>
    </source>
</evidence>
<dbReference type="Pfam" id="PF00069">
    <property type="entry name" value="Pkinase"/>
    <property type="match status" value="1"/>
</dbReference>
<evidence type="ECO:0000256" key="4">
    <source>
        <dbReference type="ARBA" id="ARBA00022527"/>
    </source>
</evidence>
<keyword evidence="10" id="KW-0677">Repeat</keyword>
<keyword evidence="25" id="KW-1185">Reference proteome</keyword>
<evidence type="ECO:0000256" key="19">
    <source>
        <dbReference type="ARBA" id="ARBA00048679"/>
    </source>
</evidence>
<dbReference type="PROSITE" id="PS00107">
    <property type="entry name" value="PROTEIN_KINASE_ATP"/>
    <property type="match status" value="1"/>
</dbReference>
<dbReference type="Proteomes" id="UP000824469">
    <property type="component" value="Unassembled WGS sequence"/>
</dbReference>
<evidence type="ECO:0000259" key="23">
    <source>
        <dbReference type="PROSITE" id="PS50011"/>
    </source>
</evidence>
<keyword evidence="14 22" id="KW-1133">Transmembrane helix</keyword>
<keyword evidence="6" id="KW-0433">Leucine-rich repeat</keyword>
<reference evidence="24 25" key="1">
    <citation type="journal article" date="2021" name="Nat. Plants">
        <title>The Taxus genome provides insights into paclitaxel biosynthesis.</title>
        <authorList>
            <person name="Xiong X."/>
            <person name="Gou J."/>
            <person name="Liao Q."/>
            <person name="Li Y."/>
            <person name="Zhou Q."/>
            <person name="Bi G."/>
            <person name="Li C."/>
            <person name="Du R."/>
            <person name="Wang X."/>
            <person name="Sun T."/>
            <person name="Guo L."/>
            <person name="Liang H."/>
            <person name="Lu P."/>
            <person name="Wu Y."/>
            <person name="Zhang Z."/>
            <person name="Ro D.K."/>
            <person name="Shang Y."/>
            <person name="Huang S."/>
            <person name="Yan J."/>
        </authorList>
    </citation>
    <scope>NUCLEOTIDE SEQUENCE [LARGE SCALE GENOMIC DNA]</scope>
    <source>
        <strain evidence="24">Ta-2019</strain>
    </source>
</reference>
<evidence type="ECO:0000256" key="18">
    <source>
        <dbReference type="ARBA" id="ARBA00047899"/>
    </source>
</evidence>
<dbReference type="Gene3D" id="1.10.510.10">
    <property type="entry name" value="Transferase(Phosphotransferase) domain 1"/>
    <property type="match status" value="1"/>
</dbReference>
<evidence type="ECO:0000256" key="10">
    <source>
        <dbReference type="ARBA" id="ARBA00022737"/>
    </source>
</evidence>
<dbReference type="GO" id="GO:0005524">
    <property type="term" value="F:ATP binding"/>
    <property type="evidence" value="ECO:0007669"/>
    <property type="project" value="UniProtKB-UniRule"/>
</dbReference>
<gene>
    <name evidence="24" type="ORF">KI387_020830</name>
</gene>
<dbReference type="PROSITE" id="PS50011">
    <property type="entry name" value="PROTEIN_KINASE_DOM"/>
    <property type="match status" value="1"/>
</dbReference>
<evidence type="ECO:0000256" key="3">
    <source>
        <dbReference type="ARBA" id="ARBA00022475"/>
    </source>
</evidence>
<evidence type="ECO:0000256" key="16">
    <source>
        <dbReference type="ARBA" id="ARBA00023170"/>
    </source>
</evidence>
<comment type="catalytic activity">
    <reaction evidence="19">
        <text>L-seryl-[protein] + ATP = O-phospho-L-seryl-[protein] + ADP + H(+)</text>
        <dbReference type="Rhea" id="RHEA:17989"/>
        <dbReference type="Rhea" id="RHEA-COMP:9863"/>
        <dbReference type="Rhea" id="RHEA-COMP:11604"/>
        <dbReference type="ChEBI" id="CHEBI:15378"/>
        <dbReference type="ChEBI" id="CHEBI:29999"/>
        <dbReference type="ChEBI" id="CHEBI:30616"/>
        <dbReference type="ChEBI" id="CHEBI:83421"/>
        <dbReference type="ChEBI" id="CHEBI:456216"/>
        <dbReference type="EC" id="2.7.11.1"/>
    </reaction>
</comment>
<dbReference type="InterPro" id="IPR032675">
    <property type="entry name" value="LRR_dom_sf"/>
</dbReference>
<dbReference type="OMA" id="TINCANS"/>
<evidence type="ECO:0000256" key="21">
    <source>
        <dbReference type="RuleBase" id="RU000304"/>
    </source>
</evidence>
<name>A0AA38G9M5_TAXCH</name>
<dbReference type="FunFam" id="3.30.200.20:FF:000661">
    <property type="entry name" value="Serine-threonine protein kinase plant-type"/>
    <property type="match status" value="1"/>
</dbReference>
<dbReference type="InterPro" id="IPR017441">
    <property type="entry name" value="Protein_kinase_ATP_BS"/>
</dbReference>
<dbReference type="InterPro" id="IPR000719">
    <property type="entry name" value="Prot_kinase_dom"/>
</dbReference>
<dbReference type="GO" id="GO:0004674">
    <property type="term" value="F:protein serine/threonine kinase activity"/>
    <property type="evidence" value="ECO:0007669"/>
    <property type="project" value="UniProtKB-KW"/>
</dbReference>
<accession>A0AA38G9M5</accession>
<evidence type="ECO:0000256" key="8">
    <source>
        <dbReference type="ARBA" id="ARBA00022692"/>
    </source>
</evidence>
<feature type="binding site" evidence="20">
    <location>
        <position position="195"/>
    </location>
    <ligand>
        <name>ATP</name>
        <dbReference type="ChEBI" id="CHEBI:30616"/>
    </ligand>
</feature>
<keyword evidence="9" id="KW-0732">Signal</keyword>
<protein>
    <recommendedName>
        <fullName evidence="2">non-specific serine/threonine protein kinase</fullName>
        <ecNumber evidence="2">2.7.11.1</ecNumber>
    </recommendedName>
</protein>
<evidence type="ECO:0000256" key="12">
    <source>
        <dbReference type="ARBA" id="ARBA00022777"/>
    </source>
</evidence>
<comment type="caution">
    <text evidence="24">The sequence shown here is derived from an EMBL/GenBank/DDBJ whole genome shotgun (WGS) entry which is preliminary data.</text>
</comment>
<keyword evidence="15 22" id="KW-0472">Membrane</keyword>
<dbReference type="GO" id="GO:0005886">
    <property type="term" value="C:plasma membrane"/>
    <property type="evidence" value="ECO:0007669"/>
    <property type="project" value="UniProtKB-SubCell"/>
</dbReference>
<evidence type="ECO:0000256" key="9">
    <source>
        <dbReference type="ARBA" id="ARBA00022729"/>
    </source>
</evidence>
<dbReference type="InterPro" id="IPR008271">
    <property type="entry name" value="Ser/Thr_kinase_AS"/>
</dbReference>